<comment type="subcellular location">
    <subcellularLocation>
        <location evidence="1 9">Nucleus</location>
    </subcellularLocation>
</comment>
<keyword evidence="12" id="KW-1185">Reference proteome</keyword>
<keyword evidence="9" id="KW-0234">DNA repair</keyword>
<organism evidence="11 12">
    <name type="scientific">Hanseniaspora osmophila</name>
    <dbReference type="NCBI Taxonomy" id="56408"/>
    <lineage>
        <taxon>Eukaryota</taxon>
        <taxon>Fungi</taxon>
        <taxon>Dikarya</taxon>
        <taxon>Ascomycota</taxon>
        <taxon>Saccharomycotina</taxon>
        <taxon>Saccharomycetes</taxon>
        <taxon>Saccharomycodales</taxon>
        <taxon>Saccharomycodaceae</taxon>
        <taxon>Hanseniaspora</taxon>
    </lineage>
</organism>
<evidence type="ECO:0000256" key="6">
    <source>
        <dbReference type="ARBA" id="ARBA00023054"/>
    </source>
</evidence>
<dbReference type="InParanoid" id="A0A1E5R1X6"/>
<feature type="region of interest" description="Disordered" evidence="10">
    <location>
        <begin position="104"/>
        <end position="142"/>
    </location>
</feature>
<dbReference type="AlphaFoldDB" id="A0A1E5R1X6"/>
<keyword evidence="6" id="KW-0175">Coiled coil</keyword>
<dbReference type="OrthoDB" id="440324at2759"/>
<evidence type="ECO:0000256" key="4">
    <source>
        <dbReference type="ARBA" id="ARBA00022853"/>
    </source>
</evidence>
<comment type="caution">
    <text evidence="11">The sequence shown here is derived from an EMBL/GenBank/DDBJ whole genome shotgun (WGS) entry which is preliminary data.</text>
</comment>
<accession>A0A1E5R1X6</accession>
<dbReference type="Proteomes" id="UP000095728">
    <property type="component" value="Unassembled WGS sequence"/>
</dbReference>
<comment type="similarity">
    <text evidence="2 9">Belongs to the EAF6 family.</text>
</comment>
<dbReference type="EMBL" id="LPNM01000011">
    <property type="protein sequence ID" value="OEJ80901.1"/>
    <property type="molecule type" value="Genomic_DNA"/>
</dbReference>
<keyword evidence="4 9" id="KW-0156">Chromatin regulator</keyword>
<keyword evidence="8 9" id="KW-0539">Nucleus</keyword>
<feature type="compositionally biased region" description="Polar residues" evidence="10">
    <location>
        <begin position="111"/>
        <end position="122"/>
    </location>
</feature>
<protein>
    <recommendedName>
        <fullName evidence="3 9">Chromatin modification-related protein EAF6</fullName>
    </recommendedName>
</protein>
<feature type="region of interest" description="Disordered" evidence="10">
    <location>
        <begin position="1"/>
        <end position="32"/>
    </location>
</feature>
<evidence type="ECO:0000313" key="12">
    <source>
        <dbReference type="Proteomes" id="UP000095728"/>
    </source>
</evidence>
<evidence type="ECO:0000256" key="10">
    <source>
        <dbReference type="SAM" id="MobiDB-lite"/>
    </source>
</evidence>
<feature type="compositionally biased region" description="Polar residues" evidence="10">
    <location>
        <begin position="1"/>
        <end position="10"/>
    </location>
</feature>
<dbReference type="STRING" id="56408.A0A1E5R1X6"/>
<evidence type="ECO:0000256" key="3">
    <source>
        <dbReference type="ARBA" id="ARBA00018504"/>
    </source>
</evidence>
<gene>
    <name evidence="11" type="ORF">AWRI3579_g4292</name>
</gene>
<evidence type="ECO:0000256" key="9">
    <source>
        <dbReference type="RuleBase" id="RU368022"/>
    </source>
</evidence>
<evidence type="ECO:0000256" key="1">
    <source>
        <dbReference type="ARBA" id="ARBA00004123"/>
    </source>
</evidence>
<evidence type="ECO:0000313" key="11">
    <source>
        <dbReference type="EMBL" id="OEJ80901.1"/>
    </source>
</evidence>
<dbReference type="Pfam" id="PF09340">
    <property type="entry name" value="NuA4"/>
    <property type="match status" value="1"/>
</dbReference>
<dbReference type="InterPro" id="IPR015418">
    <property type="entry name" value="Eaf6"/>
</dbReference>
<name>A0A1E5R1X6_9ASCO</name>
<comment type="subunit">
    <text evidence="9">Component of the NuA4 histone acetyltransferase complex.</text>
</comment>
<keyword evidence="5 9" id="KW-0805">Transcription regulation</keyword>
<keyword evidence="9" id="KW-0227">DNA damage</keyword>
<sequence length="162" mass="17550">MSSKNSPTKKLTNEEKKDTHVTTSTTGNPEYDQLKAKVKHSIEEKAKLESELERINQLIFDKETEYFGRSSGAMNQYGNIIYGFDGFSKTGASATASLSAGATLATLSGPGTRSSDGNTSVPGSAGSHGRIKNSDNTDLPDENRIFSLSNAVYQLDKQEYLE</sequence>
<evidence type="ECO:0000256" key="5">
    <source>
        <dbReference type="ARBA" id="ARBA00023015"/>
    </source>
</evidence>
<evidence type="ECO:0000256" key="2">
    <source>
        <dbReference type="ARBA" id="ARBA00010916"/>
    </source>
</evidence>
<keyword evidence="7 9" id="KW-0804">Transcription</keyword>
<dbReference type="GO" id="GO:0005634">
    <property type="term" value="C:nucleus"/>
    <property type="evidence" value="ECO:0007669"/>
    <property type="project" value="UniProtKB-SubCell"/>
</dbReference>
<proteinExistence type="inferred from homology"/>
<evidence type="ECO:0000256" key="7">
    <source>
        <dbReference type="ARBA" id="ARBA00023163"/>
    </source>
</evidence>
<evidence type="ECO:0000256" key="8">
    <source>
        <dbReference type="ARBA" id="ARBA00023242"/>
    </source>
</evidence>
<comment type="function">
    <text evidence="9">Component of the NuA4 histone acetyltransferase complex which is involved in transcriptional activation of selected genes principally by acetylation of nucleosomal histone H4 and H2A. The NuA4 complex is also involved in DNA repair.</text>
</comment>
<dbReference type="GO" id="GO:0006281">
    <property type="term" value="P:DNA repair"/>
    <property type="evidence" value="ECO:0007669"/>
    <property type="project" value="UniProtKB-UniRule"/>
</dbReference>
<dbReference type="GO" id="GO:0035267">
    <property type="term" value="C:NuA4 histone acetyltransferase complex"/>
    <property type="evidence" value="ECO:0007669"/>
    <property type="project" value="UniProtKB-UniRule"/>
</dbReference>
<reference evidence="12" key="1">
    <citation type="journal article" date="2016" name="Genome Announc.">
        <title>Genome sequences of three species of Hanseniaspora isolated from spontaneous wine fermentations.</title>
        <authorList>
            <person name="Sternes P.R."/>
            <person name="Lee D."/>
            <person name="Kutyna D.R."/>
            <person name="Borneman A.R."/>
        </authorList>
    </citation>
    <scope>NUCLEOTIDE SEQUENCE [LARGE SCALE GENOMIC DNA]</scope>
    <source>
        <strain evidence="12">AWRI3579</strain>
    </source>
</reference>
<dbReference type="GO" id="GO:0006325">
    <property type="term" value="P:chromatin organization"/>
    <property type="evidence" value="ECO:0007669"/>
    <property type="project" value="UniProtKB-KW"/>
</dbReference>
<feature type="compositionally biased region" description="Basic and acidic residues" evidence="10">
    <location>
        <begin position="11"/>
        <end position="20"/>
    </location>
</feature>
<dbReference type="PANTHER" id="PTHR13476">
    <property type="entry name" value="CHROMATIN MODIFICATION-RELATED PROTEIN MEAF6"/>
    <property type="match status" value="1"/>
</dbReference>